<reference evidence="4 5" key="1">
    <citation type="submission" date="2017-11" db="EMBL/GenBank/DDBJ databases">
        <title>De novo assembly and phasing of dikaryotic genomes from two isolates of Puccinia coronata f. sp. avenae, the causal agent of oat crown rust.</title>
        <authorList>
            <person name="Miller M.E."/>
            <person name="Zhang Y."/>
            <person name="Omidvar V."/>
            <person name="Sperschneider J."/>
            <person name="Schwessinger B."/>
            <person name="Raley C."/>
            <person name="Palmer J.M."/>
            <person name="Garnica D."/>
            <person name="Upadhyaya N."/>
            <person name="Rathjen J."/>
            <person name="Taylor J.M."/>
            <person name="Park R.F."/>
            <person name="Dodds P.N."/>
            <person name="Hirsch C.D."/>
            <person name="Kianian S.F."/>
            <person name="Figueroa M."/>
        </authorList>
    </citation>
    <scope>NUCLEOTIDE SEQUENCE [LARGE SCALE GENOMIC DNA]</scope>
    <source>
        <strain evidence="2">12NC29</strain>
        <strain evidence="3">12SD80</strain>
    </source>
</reference>
<keyword evidence="1" id="KW-0732">Signal</keyword>
<feature type="chain" id="PRO_5015083865" evidence="1">
    <location>
        <begin position="20"/>
        <end position="144"/>
    </location>
</feature>
<evidence type="ECO:0000313" key="2">
    <source>
        <dbReference type="EMBL" id="PLW36140.1"/>
    </source>
</evidence>
<organism evidence="2 4">
    <name type="scientific">Puccinia coronata f. sp. avenae</name>
    <dbReference type="NCBI Taxonomy" id="200324"/>
    <lineage>
        <taxon>Eukaryota</taxon>
        <taxon>Fungi</taxon>
        <taxon>Dikarya</taxon>
        <taxon>Basidiomycota</taxon>
        <taxon>Pucciniomycotina</taxon>
        <taxon>Pucciniomycetes</taxon>
        <taxon>Pucciniales</taxon>
        <taxon>Pucciniaceae</taxon>
        <taxon>Puccinia</taxon>
    </lineage>
</organism>
<feature type="signal peptide" evidence="1">
    <location>
        <begin position="1"/>
        <end position="19"/>
    </location>
</feature>
<name>A0A2N5UEK0_9BASI</name>
<evidence type="ECO:0000313" key="4">
    <source>
        <dbReference type="Proteomes" id="UP000235388"/>
    </source>
</evidence>
<evidence type="ECO:0000313" key="5">
    <source>
        <dbReference type="Proteomes" id="UP000235392"/>
    </source>
</evidence>
<evidence type="ECO:0000313" key="3">
    <source>
        <dbReference type="EMBL" id="PLW45132.1"/>
    </source>
</evidence>
<protein>
    <submittedName>
        <fullName evidence="2">Uncharacterized protein</fullName>
    </submittedName>
</protein>
<comment type="caution">
    <text evidence="2">The sequence shown here is derived from an EMBL/GenBank/DDBJ whole genome shotgun (WGS) entry which is preliminary data.</text>
</comment>
<dbReference type="Proteomes" id="UP000235388">
    <property type="component" value="Unassembled WGS sequence"/>
</dbReference>
<accession>A0A2N5UEK0</accession>
<evidence type="ECO:0000256" key="1">
    <source>
        <dbReference type="SAM" id="SignalP"/>
    </source>
</evidence>
<proteinExistence type="predicted"/>
<dbReference type="EMBL" id="PGCI01000051">
    <property type="protein sequence ID" value="PLW45132.1"/>
    <property type="molecule type" value="Genomic_DNA"/>
</dbReference>
<gene>
    <name evidence="2" type="ORF">PCANC_16669</name>
    <name evidence="3" type="ORF">PCASD_04557</name>
</gene>
<dbReference type="AlphaFoldDB" id="A0A2N5UEK0"/>
<dbReference type="Proteomes" id="UP000235392">
    <property type="component" value="Unassembled WGS sequence"/>
</dbReference>
<sequence>MNSFIFLLAILAPKSPFYSYEVLRSCVEEDGCVPKKLLPYRYERAPPKPPSGWQAQCFTIRPQTEGGTLLNHEVSNNILNFHNRSNRNLGIELVNKLKTWNFWFLKKEIEDTYHFDIPSGKEKSFRIRKLHPRFSSHRGSGSAR</sequence>
<dbReference type="EMBL" id="PGCJ01000244">
    <property type="protein sequence ID" value="PLW36140.1"/>
    <property type="molecule type" value="Genomic_DNA"/>
</dbReference>
<keyword evidence="4" id="KW-1185">Reference proteome</keyword>